<accession>U6M8C5</accession>
<feature type="chain" id="PRO_5004673369" evidence="1">
    <location>
        <begin position="26"/>
        <end position="78"/>
    </location>
</feature>
<dbReference type="GeneID" id="25339267"/>
<dbReference type="VEuPathDB" id="ToxoDB:EMWEY_00052810"/>
<proteinExistence type="predicted"/>
<keyword evidence="1" id="KW-0732">Signal</keyword>
<feature type="non-terminal residue" evidence="2">
    <location>
        <position position="78"/>
    </location>
</feature>
<reference evidence="2" key="2">
    <citation type="submission" date="2013-10" db="EMBL/GenBank/DDBJ databases">
        <authorList>
            <person name="Aslett M."/>
        </authorList>
    </citation>
    <scope>NUCLEOTIDE SEQUENCE [LARGE SCALE GENOMIC DNA]</scope>
    <source>
        <strain evidence="2">Weybridge</strain>
    </source>
</reference>
<evidence type="ECO:0000313" key="3">
    <source>
        <dbReference type="Proteomes" id="UP000030763"/>
    </source>
</evidence>
<evidence type="ECO:0000313" key="2">
    <source>
        <dbReference type="EMBL" id="CDJ58714.1"/>
    </source>
</evidence>
<feature type="signal peptide" evidence="1">
    <location>
        <begin position="1"/>
        <end position="25"/>
    </location>
</feature>
<sequence length="78" mass="8365">MRRFCFAVLAGTAAAVPALFTEAQAASNKAFSAVDCSEQMNKEREPMGFPKFTVLDTKTGAEAENTVNTSKLCETIKA</sequence>
<gene>
    <name evidence="2" type="ORF">EMWEY_00052810</name>
</gene>
<reference evidence="2" key="1">
    <citation type="submission" date="2013-10" db="EMBL/GenBank/DDBJ databases">
        <title>Genomic analysis of the causative agents of coccidiosis in chickens.</title>
        <authorList>
            <person name="Reid A.J."/>
            <person name="Blake D."/>
            <person name="Billington K."/>
            <person name="Browne H."/>
            <person name="Dunn M."/>
            <person name="Hung S."/>
            <person name="Kawahara F."/>
            <person name="Miranda-Saavedra D."/>
            <person name="Mourier T."/>
            <person name="Nagra H."/>
            <person name="Otto T.D."/>
            <person name="Rawlings N."/>
            <person name="Sanchez A."/>
            <person name="Sanders M."/>
            <person name="Subramaniam C."/>
            <person name="Tay Y."/>
            <person name="Dear P."/>
            <person name="Doerig C."/>
            <person name="Gruber A."/>
            <person name="Parkinson J."/>
            <person name="Shirley M."/>
            <person name="Wan K.L."/>
            <person name="Berriman M."/>
            <person name="Tomley F."/>
            <person name="Pain A."/>
        </authorList>
    </citation>
    <scope>NUCLEOTIDE SEQUENCE [LARGE SCALE GENOMIC DNA]</scope>
    <source>
        <strain evidence="2">Weybridge</strain>
    </source>
</reference>
<dbReference type="RefSeq" id="XP_013335362.1">
    <property type="nucleotide sequence ID" value="XM_013479908.1"/>
</dbReference>
<dbReference type="AlphaFoldDB" id="U6M8C5"/>
<evidence type="ECO:0000256" key="1">
    <source>
        <dbReference type="SAM" id="SignalP"/>
    </source>
</evidence>
<name>U6M8C5_EIMMA</name>
<keyword evidence="3" id="KW-1185">Reference proteome</keyword>
<dbReference type="EMBL" id="HG719796">
    <property type="protein sequence ID" value="CDJ58714.1"/>
    <property type="molecule type" value="Genomic_DNA"/>
</dbReference>
<dbReference type="Proteomes" id="UP000030763">
    <property type="component" value="Unassembled WGS sequence"/>
</dbReference>
<protein>
    <submittedName>
        <fullName evidence="2">SAG family member</fullName>
    </submittedName>
</protein>
<organism evidence="2 3">
    <name type="scientific">Eimeria maxima</name>
    <name type="common">Coccidian parasite</name>
    <dbReference type="NCBI Taxonomy" id="5804"/>
    <lineage>
        <taxon>Eukaryota</taxon>
        <taxon>Sar</taxon>
        <taxon>Alveolata</taxon>
        <taxon>Apicomplexa</taxon>
        <taxon>Conoidasida</taxon>
        <taxon>Coccidia</taxon>
        <taxon>Eucoccidiorida</taxon>
        <taxon>Eimeriorina</taxon>
        <taxon>Eimeriidae</taxon>
        <taxon>Eimeria</taxon>
    </lineage>
</organism>